<dbReference type="InterPro" id="IPR025668">
    <property type="entry name" value="Tnp_DDE_dom"/>
</dbReference>
<sequence>MKAKRQSTVEPVIGPLTQFMGLRKVNTIGIKQANKCMQLSAIAYNIKKYLKFIEKHTKSGATSLSNVRFAYKATLQYILRLFKPHNFRVQAIYTAK</sequence>
<dbReference type="Pfam" id="PF13751">
    <property type="entry name" value="DDE_Tnp_1_6"/>
    <property type="match status" value="1"/>
</dbReference>
<comment type="caution">
    <text evidence="2">The sequence shown here is derived from an EMBL/GenBank/DDBJ whole genome shotgun (WGS) entry which is preliminary data.</text>
</comment>
<proteinExistence type="predicted"/>
<organism evidence="2 3">
    <name type="scientific">Snuella sedimenti</name>
    <dbReference type="NCBI Taxonomy" id="2798802"/>
    <lineage>
        <taxon>Bacteria</taxon>
        <taxon>Pseudomonadati</taxon>
        <taxon>Bacteroidota</taxon>
        <taxon>Flavobacteriia</taxon>
        <taxon>Flavobacteriales</taxon>
        <taxon>Flavobacteriaceae</taxon>
        <taxon>Snuella</taxon>
    </lineage>
</organism>
<accession>A0A8J7LLN9</accession>
<evidence type="ECO:0000313" key="2">
    <source>
        <dbReference type="EMBL" id="MBJ6366534.1"/>
    </source>
</evidence>
<evidence type="ECO:0000313" key="3">
    <source>
        <dbReference type="Proteomes" id="UP000610931"/>
    </source>
</evidence>
<gene>
    <name evidence="2" type="ORF">JF259_00405</name>
</gene>
<dbReference type="Proteomes" id="UP000610931">
    <property type="component" value="Unassembled WGS sequence"/>
</dbReference>
<evidence type="ECO:0000259" key="1">
    <source>
        <dbReference type="Pfam" id="PF13751"/>
    </source>
</evidence>
<dbReference type="AlphaFoldDB" id="A0A8J7LLN9"/>
<reference evidence="2" key="1">
    <citation type="submission" date="2020-12" db="EMBL/GenBank/DDBJ databases">
        <title>Snuella sp. nov., isolated from sediment in Incheon.</title>
        <authorList>
            <person name="Kim W."/>
        </authorList>
    </citation>
    <scope>NUCLEOTIDE SEQUENCE</scope>
    <source>
        <strain evidence="2">CAU 1569</strain>
    </source>
</reference>
<dbReference type="EMBL" id="JAELVQ010000001">
    <property type="protein sequence ID" value="MBJ6366534.1"/>
    <property type="molecule type" value="Genomic_DNA"/>
</dbReference>
<protein>
    <submittedName>
        <fullName evidence="2">Transposase</fullName>
    </submittedName>
</protein>
<name>A0A8J7LLN9_9FLAO</name>
<keyword evidence="3" id="KW-1185">Reference proteome</keyword>
<feature type="domain" description="Transposase DDE" evidence="1">
    <location>
        <begin position="3"/>
        <end position="49"/>
    </location>
</feature>